<evidence type="ECO:0000256" key="4">
    <source>
        <dbReference type="ARBA" id="ARBA00023034"/>
    </source>
</evidence>
<dbReference type="PANTHER" id="PTHR23249">
    <property type="entry name" value="TRAFFICKING PROTEIN PARTICLE COMPLEX SUBUNIT"/>
    <property type="match status" value="1"/>
</dbReference>
<evidence type="ECO:0000313" key="7">
    <source>
        <dbReference type="EMBL" id="CEP01506.1"/>
    </source>
</evidence>
<organism evidence="7 8">
    <name type="scientific">Plasmodiophora brassicae</name>
    <name type="common">Clubroot disease agent</name>
    <dbReference type="NCBI Taxonomy" id="37360"/>
    <lineage>
        <taxon>Eukaryota</taxon>
        <taxon>Sar</taxon>
        <taxon>Rhizaria</taxon>
        <taxon>Endomyxa</taxon>
        <taxon>Phytomyxea</taxon>
        <taxon>Plasmodiophorida</taxon>
        <taxon>Plasmodiophoridae</taxon>
        <taxon>Plasmodiophora</taxon>
    </lineage>
</organism>
<dbReference type="SMART" id="SM01399">
    <property type="entry name" value="Sybindin"/>
    <property type="match status" value="1"/>
</dbReference>
<keyword evidence="2 6" id="KW-0256">Endoplasmic reticulum</keyword>
<evidence type="ECO:0000256" key="2">
    <source>
        <dbReference type="ARBA" id="ARBA00022824"/>
    </source>
</evidence>
<proteinExistence type="inferred from homology"/>
<dbReference type="STRING" id="37360.A0A0G4J2I4"/>
<dbReference type="Pfam" id="PF04099">
    <property type="entry name" value="Sybindin"/>
    <property type="match status" value="1"/>
</dbReference>
<sequence length="143" mass="16496">MLYSLRIYRRDGECLFEQHWTSGSTAHVVDHRTTFGLLFALKAFANQLTPIMLGELENEPIRSFCTEDYKLHYLETPTGLRFIMITDTDVGDQRETLQRIYALYVAATSLNATHVPGTPLHSPLFVLQLHEYVRTLPFAQHVR</sequence>
<dbReference type="OMA" id="GKLMYGM"/>
<accession>A0A0G4J2I4</accession>
<dbReference type="GO" id="GO:0030008">
    <property type="term" value="C:TRAPP complex"/>
    <property type="evidence" value="ECO:0007669"/>
    <property type="project" value="UniProtKB-UniRule"/>
</dbReference>
<keyword evidence="3 6" id="KW-0931">ER-Golgi transport</keyword>
<dbReference type="OrthoDB" id="246406at2759"/>
<reference evidence="7 8" key="1">
    <citation type="submission" date="2015-02" db="EMBL/GenBank/DDBJ databases">
        <authorList>
            <person name="Chooi Y.-H."/>
        </authorList>
    </citation>
    <scope>NUCLEOTIDE SEQUENCE [LARGE SCALE GENOMIC DNA]</scope>
    <source>
        <strain evidence="7">E3</strain>
    </source>
</reference>
<dbReference type="GO" id="GO:0005794">
    <property type="term" value="C:Golgi apparatus"/>
    <property type="evidence" value="ECO:0007669"/>
    <property type="project" value="UniProtKB-SubCell"/>
</dbReference>
<evidence type="ECO:0000256" key="5">
    <source>
        <dbReference type="ARBA" id="ARBA00038167"/>
    </source>
</evidence>
<protein>
    <recommendedName>
        <fullName evidence="6">Trafficking protein particle complex subunit</fullName>
    </recommendedName>
</protein>
<keyword evidence="8" id="KW-1185">Reference proteome</keyword>
<keyword evidence="1 6" id="KW-0813">Transport</keyword>
<dbReference type="Proteomes" id="UP000039324">
    <property type="component" value="Unassembled WGS sequence"/>
</dbReference>
<comment type="subunit">
    <text evidence="6">Part of the multisubunit transport protein particle (TRAPP) complex.</text>
</comment>
<comment type="similarity">
    <text evidence="5">Belongs to the TRAPP small subunits family. BET5 subfamily.</text>
</comment>
<dbReference type="SUPFAM" id="SSF64356">
    <property type="entry name" value="SNARE-like"/>
    <property type="match status" value="1"/>
</dbReference>
<dbReference type="AlphaFoldDB" id="A0A0G4J2I4"/>
<dbReference type="InterPro" id="IPR007233">
    <property type="entry name" value="TRAPPC"/>
</dbReference>
<comment type="subcellular location">
    <subcellularLocation>
        <location evidence="6">Endoplasmic reticulum</location>
    </subcellularLocation>
    <subcellularLocation>
        <location evidence="6">Golgi apparatus</location>
        <location evidence="6">cis-Golgi network</location>
    </subcellularLocation>
</comment>
<dbReference type="GO" id="GO:0006888">
    <property type="term" value="P:endoplasmic reticulum to Golgi vesicle-mediated transport"/>
    <property type="evidence" value="ECO:0007669"/>
    <property type="project" value="UniProtKB-UniRule"/>
</dbReference>
<evidence type="ECO:0000256" key="6">
    <source>
        <dbReference type="RuleBase" id="RU366065"/>
    </source>
</evidence>
<evidence type="ECO:0000313" key="8">
    <source>
        <dbReference type="Proteomes" id="UP000039324"/>
    </source>
</evidence>
<gene>
    <name evidence="7" type="ORF">PBRA_002112</name>
</gene>
<name>A0A0G4J2I4_PLABS</name>
<evidence type="ECO:0000256" key="1">
    <source>
        <dbReference type="ARBA" id="ARBA00022448"/>
    </source>
</evidence>
<dbReference type="InterPro" id="IPR011012">
    <property type="entry name" value="Longin-like_dom_sf"/>
</dbReference>
<dbReference type="Gene3D" id="3.30.450.70">
    <property type="match status" value="1"/>
</dbReference>
<dbReference type="PANTHER" id="PTHR23249:SF16">
    <property type="entry name" value="TRAFFICKING PROTEIN PARTICLE COMPLEX SUBUNIT 1"/>
    <property type="match status" value="1"/>
</dbReference>
<dbReference type="GO" id="GO:0005783">
    <property type="term" value="C:endoplasmic reticulum"/>
    <property type="evidence" value="ECO:0007669"/>
    <property type="project" value="UniProtKB-SubCell"/>
</dbReference>
<evidence type="ECO:0000256" key="3">
    <source>
        <dbReference type="ARBA" id="ARBA00022892"/>
    </source>
</evidence>
<keyword evidence="4 6" id="KW-0333">Golgi apparatus</keyword>
<dbReference type="EMBL" id="CDSF01000112">
    <property type="protein sequence ID" value="CEP01506.1"/>
    <property type="molecule type" value="Genomic_DNA"/>
</dbReference>